<dbReference type="InterPro" id="IPR011659">
    <property type="entry name" value="WD40"/>
</dbReference>
<evidence type="ECO:0000313" key="3">
    <source>
        <dbReference type="Proteomes" id="UP000019335"/>
    </source>
</evidence>
<dbReference type="AlphaFoldDB" id="W7TQD5"/>
<dbReference type="OrthoDB" id="2305498at2759"/>
<feature type="region of interest" description="Disordered" evidence="1">
    <location>
        <begin position="285"/>
        <end position="320"/>
    </location>
</feature>
<dbReference type="Gene3D" id="2.120.10.30">
    <property type="entry name" value="TolB, C-terminal domain"/>
    <property type="match status" value="1"/>
</dbReference>
<proteinExistence type="predicted"/>
<feature type="region of interest" description="Disordered" evidence="1">
    <location>
        <begin position="243"/>
        <end position="273"/>
    </location>
</feature>
<dbReference type="SUPFAM" id="SSF82171">
    <property type="entry name" value="DPP6 N-terminal domain-like"/>
    <property type="match status" value="1"/>
</dbReference>
<organism evidence="2 3">
    <name type="scientific">Nannochloropsis gaditana</name>
    <dbReference type="NCBI Taxonomy" id="72520"/>
    <lineage>
        <taxon>Eukaryota</taxon>
        <taxon>Sar</taxon>
        <taxon>Stramenopiles</taxon>
        <taxon>Ochrophyta</taxon>
        <taxon>Eustigmatophyceae</taxon>
        <taxon>Eustigmatales</taxon>
        <taxon>Monodopsidaceae</taxon>
        <taxon>Nannochloropsis</taxon>
    </lineage>
</organism>
<sequence length="710" mass="78309">MKTASDRASISRRARLLFTTTAACGLTLCPLVGAYHPSSSTIRMSTATYSRSRPSINPYGVGGGGVESGRKPGGVEYNPFRPTPEGGQRGSLPPMQQGLEELTPLPKLACSMDKIDEYRVEVERVQSRIQEALREGDMPKARALYYGPLQDALNLDPLYSLQKRLGKAKGKKEKAFFKVLRDLMQRGNTRFLMSTNQIAVLHKGGNGLDLVEGQLKYLGPSKKSVETKWKPESLATMLEEVAEEIATRPPPPPSTSTGFGGRQRKNVPGGNAAAAAAAAASSLQQGTGSGTAGASGEMPYATQDASTSGAEEKTQKQFQMPTWSPDGRYLAFTELYLNANGVDTCCLVVYNVKEGKEVARKTLPNAPHMIQFMPDSDAIIYLQNQHDNISVCSMVSVRELMSGQEVERVIDEGMPLFFATSKYNSDRYSLVMNNGKRNGLYRYLGDMTLPRKAWKQLATHERKFRSPEVASTGLQDSVIFVMDNYLVAASVDGRYRKNICRVQGFCTLAVSPNGKHIALMEEDGATGFYKMSIISGRDATNPYGGTAYVQKTLPINNVVASFYFSPDSQKLLLMVTTSPSHEFSVTRNTMNLGVSLTCKWDVYMLGSGEVRSYGMFNPRPYQLKAFIPFFDQYRNSLSPWSPDSQAFCYCQREGAFIQRLQKTAVPEGLKKEMDRIRRGKPGLIFLPDIDDESSAYALGADLEVLTWSWS</sequence>
<name>W7TQD5_9STRA</name>
<accession>W7TQD5</accession>
<dbReference type="Proteomes" id="UP000019335">
    <property type="component" value="Chromosome 3"/>
</dbReference>
<dbReference type="Pfam" id="PF07676">
    <property type="entry name" value="PD40"/>
    <property type="match status" value="1"/>
</dbReference>
<dbReference type="InterPro" id="IPR011042">
    <property type="entry name" value="6-blade_b-propeller_TolB-like"/>
</dbReference>
<dbReference type="EMBL" id="AZIL01000170">
    <property type="protein sequence ID" value="EWM29335.1"/>
    <property type="molecule type" value="Genomic_DNA"/>
</dbReference>
<evidence type="ECO:0000313" key="2">
    <source>
        <dbReference type="EMBL" id="EWM29335.1"/>
    </source>
</evidence>
<reference evidence="2 3" key="1">
    <citation type="journal article" date="2014" name="Mol. Plant">
        <title>Chromosome Scale Genome Assembly and Transcriptome Profiling of Nannochloropsis gaditana in Nitrogen Depletion.</title>
        <authorList>
            <person name="Corteggiani Carpinelli E."/>
            <person name="Telatin A."/>
            <person name="Vitulo N."/>
            <person name="Forcato C."/>
            <person name="D'Angelo M."/>
            <person name="Schiavon R."/>
            <person name="Vezzi A."/>
            <person name="Giacometti G.M."/>
            <person name="Morosinotto T."/>
            <person name="Valle G."/>
        </authorList>
    </citation>
    <scope>NUCLEOTIDE SEQUENCE [LARGE SCALE GENOMIC DNA]</scope>
    <source>
        <strain evidence="2 3">B-31</strain>
    </source>
</reference>
<evidence type="ECO:0000256" key="1">
    <source>
        <dbReference type="SAM" id="MobiDB-lite"/>
    </source>
</evidence>
<keyword evidence="3" id="KW-1185">Reference proteome</keyword>
<comment type="caution">
    <text evidence="2">The sequence shown here is derived from an EMBL/GenBank/DDBJ whole genome shotgun (WGS) entry which is preliminary data.</text>
</comment>
<gene>
    <name evidence="2" type="ORF">Naga_100205g8</name>
</gene>
<protein>
    <submittedName>
        <fullName evidence="2">Acylaminoacyl peptidase</fullName>
    </submittedName>
</protein>